<dbReference type="Pfam" id="PF05593">
    <property type="entry name" value="RHS_repeat"/>
    <property type="match status" value="3"/>
</dbReference>
<dbReference type="InterPro" id="IPR006530">
    <property type="entry name" value="YD"/>
</dbReference>
<dbReference type="NCBIfam" id="TIGR01643">
    <property type="entry name" value="YD_repeat_2x"/>
    <property type="match status" value="5"/>
</dbReference>
<dbReference type="InterPro" id="IPR050708">
    <property type="entry name" value="T6SS_VgrG/RHS"/>
</dbReference>
<reference evidence="4" key="1">
    <citation type="submission" date="2019-08" db="EMBL/GenBank/DDBJ databases">
        <authorList>
            <person name="Kucharzyk K."/>
            <person name="Murdoch R.W."/>
            <person name="Higgins S."/>
            <person name="Loffler F."/>
        </authorList>
    </citation>
    <scope>NUCLEOTIDE SEQUENCE</scope>
</reference>
<accession>A0A644Y4L5</accession>
<dbReference type="EMBL" id="VSSQ01003602">
    <property type="protein sequence ID" value="MPM21493.1"/>
    <property type="molecule type" value="Genomic_DNA"/>
</dbReference>
<evidence type="ECO:0000256" key="1">
    <source>
        <dbReference type="ARBA" id="ARBA00022737"/>
    </source>
</evidence>
<evidence type="ECO:0000259" key="3">
    <source>
        <dbReference type="Pfam" id="PF25023"/>
    </source>
</evidence>
<sequence>MGLHSDDRRNTSFFFVANDVLGPWWILGPQPPQGDITGRRLALLGLNDRFGRTQRIGRDAQGRMNVVQDGSGRQYRLELKTLPGIANEGAHGWGADSGVRLAAVYLTHDPHHADVPQQPLVRYDYSAHGELTAVFGRDGSLLRRFQYHPQMLGRMTAHAYAGRSPVTYVYNEQGKVVEQIRQGALSYRFDYHEDSTTVIDSMGRESVYYFEGEAGLCRLVKMRHPDGSIAQDRFDASGRQTASIDALGRETQYDRDVATGRLLCITQHDGLQSRFNYNAQGQIEQSIRENGASDHYAYDPLGRLASVTNALGNTTRYRYADDSSEQPSIIIDARGGEKLCSWNQLGQLISYTDCSGSVTRYRYDRFGQLIQTLGEEGTSFQSEYDARGRLIASTDALKQTTIYDCNEAGDLTRITAPNGNVVQFERDVQGQLKVYHYSGYTQQFDYDEAGRLTRLINENGAQTTFEYDVMDRLTRQVNFDGRMQQYQFNAVGDLLRSDDEGRISHYHYDKGGRLLKLSIGEGDECSTEHFGYTEDGQLAKAWHTSELGGNTITVAFERDLLGRITRETQGIVGSDGSDVWQHSVDREFDELGNEVQTAYMGLPAIEWQTYGSGHLHGVMIDGKSIIDFERDKLHREISRQFGATKTTRSYDALSRLSLLHTRSPLIGEGEAFKRLHHYDAAGQLTRIDTPRGAHEYGYDMVGRLIAVSQLGLEKQRYRFDPAGNRLFENTGMGTKQENWEETVRQHARYQYFNLLGENAEMDSHNTAQKWMDNRITDDGEYHYEYDAWGNLRRKYKAEGNEQHHYHYDSKHRLIRFELESDTVVRGANYHYDPFGRRVAKQVQEADAEGHLKGELQTTFFGWDGDRLILTEKDKRQTHTIYEPGSFVPMISINGDKAPPRGTLAQKLLAYGSTIDRKSQVMLASLESELREGRLSAISRQWMQQVQLRPETLEAILDEASSLNGKKIYLSQCDHMGTPLALIDPEGKIAWAARVDPWGGMLQEYNPENLDQSIRLQGQHWDEECELHYNRYRYYQQELGRYVTQDPIGVAGGINWYKYPLNPNEGFDPLGLQDWGSIPIFNGGLPGNQAALSTAMAGGAPVSTGGFLGAMGDKITQGVQIGPSVGGTAVAVVGVSASAGTTTDQTGLTCVTSTVCGIIGPMIGGFSSAGYAAQTGKVSPGDVGWSIGGIGAATIGPGGKAELSIGTDGAIGVQGGGALGGAIGGALQICRQVTTKTCTSANKQ</sequence>
<proteinExistence type="predicted"/>
<keyword evidence="1" id="KW-0677">Repeat</keyword>
<dbReference type="Pfam" id="PF25023">
    <property type="entry name" value="TEN_YD-shell"/>
    <property type="match status" value="1"/>
</dbReference>
<dbReference type="InterPro" id="IPR022385">
    <property type="entry name" value="Rhs_assc_core"/>
</dbReference>
<feature type="domain" description="RHS protein conserved region" evidence="2">
    <location>
        <begin position="967"/>
        <end position="1003"/>
    </location>
</feature>
<dbReference type="PRINTS" id="PR00394">
    <property type="entry name" value="RHSPROTEIN"/>
</dbReference>
<dbReference type="InterPro" id="IPR056823">
    <property type="entry name" value="TEN-like_YD-shell"/>
</dbReference>
<comment type="caution">
    <text evidence="4">The sequence shown here is derived from an EMBL/GenBank/DDBJ whole genome shotgun (WGS) entry which is preliminary data.</text>
</comment>
<feature type="domain" description="Teneurin-like YD-shell" evidence="3">
    <location>
        <begin position="444"/>
        <end position="839"/>
    </location>
</feature>
<dbReference type="Gene3D" id="2.180.10.10">
    <property type="entry name" value="RHS repeat-associated core"/>
    <property type="match status" value="3"/>
</dbReference>
<evidence type="ECO:0000313" key="4">
    <source>
        <dbReference type="EMBL" id="MPM21493.1"/>
    </source>
</evidence>
<dbReference type="InterPro" id="IPR031325">
    <property type="entry name" value="RHS_repeat"/>
</dbReference>
<dbReference type="InterPro" id="IPR001826">
    <property type="entry name" value="RHS"/>
</dbReference>
<dbReference type="Pfam" id="PF03527">
    <property type="entry name" value="RHS"/>
    <property type="match status" value="1"/>
</dbReference>
<dbReference type="SUPFAM" id="SSF69322">
    <property type="entry name" value="Tricorn protease domain 2"/>
    <property type="match status" value="1"/>
</dbReference>
<name>A0A644Y4L5_9ZZZZ</name>
<dbReference type="AlphaFoldDB" id="A0A644Y4L5"/>
<protein>
    <submittedName>
        <fullName evidence="4">Protein RhsC</fullName>
    </submittedName>
</protein>
<gene>
    <name evidence="4" type="primary">rhsC_1</name>
    <name evidence="4" type="ORF">SDC9_67937</name>
</gene>
<organism evidence="4">
    <name type="scientific">bioreactor metagenome</name>
    <dbReference type="NCBI Taxonomy" id="1076179"/>
    <lineage>
        <taxon>unclassified sequences</taxon>
        <taxon>metagenomes</taxon>
        <taxon>ecological metagenomes</taxon>
    </lineage>
</organism>
<dbReference type="NCBIfam" id="TIGR03696">
    <property type="entry name" value="Rhs_assc_core"/>
    <property type="match status" value="1"/>
</dbReference>
<evidence type="ECO:0000259" key="2">
    <source>
        <dbReference type="Pfam" id="PF03527"/>
    </source>
</evidence>
<dbReference type="PANTHER" id="PTHR32305">
    <property type="match status" value="1"/>
</dbReference>
<dbReference type="PANTHER" id="PTHR32305:SF15">
    <property type="entry name" value="PROTEIN RHSA-RELATED"/>
    <property type="match status" value="1"/>
</dbReference>